<name>A0A5B8SZY6_9GAMM</name>
<dbReference type="PANTHER" id="PTHR11365">
    <property type="entry name" value="5-OXOPROLINASE RELATED"/>
    <property type="match status" value="1"/>
</dbReference>
<dbReference type="PANTHER" id="PTHR11365:SF2">
    <property type="entry name" value="5-OXOPROLINASE"/>
    <property type="match status" value="1"/>
</dbReference>
<dbReference type="AlphaFoldDB" id="A0A5B8SZY6"/>
<evidence type="ECO:0000313" key="4">
    <source>
        <dbReference type="Proteomes" id="UP000321272"/>
    </source>
</evidence>
<dbReference type="GO" id="GO:0017168">
    <property type="term" value="F:5-oxoprolinase (ATP-hydrolyzing) activity"/>
    <property type="evidence" value="ECO:0007669"/>
    <property type="project" value="TreeGrafter"/>
</dbReference>
<dbReference type="SUPFAM" id="SSF53067">
    <property type="entry name" value="Actin-like ATPase domain"/>
    <property type="match status" value="2"/>
</dbReference>
<evidence type="ECO:0000313" key="3">
    <source>
        <dbReference type="EMBL" id="QEA40300.1"/>
    </source>
</evidence>
<dbReference type="GO" id="GO:0005829">
    <property type="term" value="C:cytosol"/>
    <property type="evidence" value="ECO:0007669"/>
    <property type="project" value="TreeGrafter"/>
</dbReference>
<dbReference type="Pfam" id="PF05378">
    <property type="entry name" value="Hydant_A_N"/>
    <property type="match status" value="1"/>
</dbReference>
<dbReference type="InterPro" id="IPR002821">
    <property type="entry name" value="Hydantoinase_A"/>
</dbReference>
<dbReference type="GO" id="GO:0006749">
    <property type="term" value="P:glutathione metabolic process"/>
    <property type="evidence" value="ECO:0007669"/>
    <property type="project" value="TreeGrafter"/>
</dbReference>
<dbReference type="KEGG" id="paur:FGL86_15240"/>
<dbReference type="Gene3D" id="3.30.420.40">
    <property type="match status" value="1"/>
</dbReference>
<accession>A0A5B8SZY6</accession>
<gene>
    <name evidence="3" type="ORF">FGL86_15240</name>
</gene>
<sequence length="554" mass="60698">MIIGIDVGGTHIDGAVISNGNIVKTSKKITDRNNLFETIWTTLKILLEDIDKSKVSRINLSTTVSTNAIVEKRVSKVGMIVQSGPGMNYDFSRVGDQLEFISGYTDHRGVVVKEIVEDEIKTIRDNFIKNNMESIGIVSKFSTRNPSHEKQISEMLIDDFDTVAMGHSSSGRLNFPRRVNTTYLSAAVNNTFREFAENFEKSLKLEGVDVPIYVLKADGGTMDLDTAKNNPIETILSGPAASFMGLSALFSEIDDGVLLDIGGTTTDIFFLADGVQLFEPLGINIDNHKTLIRAIYSVSIGLGGDSYVRMEDNKLKIGPQRMGPPIAFGGEYLTPTDAMVALGKLDGGNKEKAVLAVGELAKRLDLSIKEAANKILDIMTGLIKEKVDNLLIKINAHPVYTVKELLENKRIEPQFVNVIGGPAKILAPLLEKKFAVKVKYPEEYKTANAVGAALAKPTIEINMLADTERGILSAPEAGIYETINRNYNLEMAENRALEIVRDSAIKLGANKADIEAEIVESNSFNMVKGFSGVFKNIRVRAQTTPGLIHDWRSQ</sequence>
<dbReference type="RefSeq" id="WP_147185507.1">
    <property type="nucleotide sequence ID" value="NZ_CP042382.1"/>
</dbReference>
<evidence type="ECO:0000259" key="1">
    <source>
        <dbReference type="Pfam" id="PF01968"/>
    </source>
</evidence>
<evidence type="ECO:0000259" key="2">
    <source>
        <dbReference type="Pfam" id="PF05378"/>
    </source>
</evidence>
<protein>
    <submittedName>
        <fullName evidence="3">Hydantoinase/oxoprolinase family protein</fullName>
    </submittedName>
</protein>
<dbReference type="OrthoDB" id="9768323at2"/>
<feature type="domain" description="Hydantoinase/oxoprolinase N-terminal" evidence="2">
    <location>
        <begin position="3"/>
        <end position="156"/>
    </location>
</feature>
<reference evidence="3 4" key="1">
    <citation type="submission" date="2019-06" db="EMBL/GenBank/DDBJ databases">
        <title>Genome analyses of bacteria isolated from kimchi.</title>
        <authorList>
            <person name="Lee S."/>
            <person name="Ahn S."/>
            <person name="Roh S."/>
        </authorList>
    </citation>
    <scope>NUCLEOTIDE SEQUENCE [LARGE SCALE GENOMIC DNA]</scope>
    <source>
        <strain evidence="3 4">CBA4606</strain>
    </source>
</reference>
<dbReference type="InterPro" id="IPR045079">
    <property type="entry name" value="Oxoprolinase-like"/>
</dbReference>
<dbReference type="InterPro" id="IPR043129">
    <property type="entry name" value="ATPase_NBD"/>
</dbReference>
<feature type="domain" description="Hydantoinase A/oxoprolinase" evidence="1">
    <location>
        <begin position="178"/>
        <end position="460"/>
    </location>
</feature>
<keyword evidence="4" id="KW-1185">Reference proteome</keyword>
<dbReference type="InterPro" id="IPR008040">
    <property type="entry name" value="Hydant_A_N"/>
</dbReference>
<proteinExistence type="predicted"/>
<dbReference type="EMBL" id="CP042382">
    <property type="protein sequence ID" value="QEA40300.1"/>
    <property type="molecule type" value="Genomic_DNA"/>
</dbReference>
<organism evidence="3 4">
    <name type="scientific">Pistricoccus aurantiacus</name>
    <dbReference type="NCBI Taxonomy" id="1883414"/>
    <lineage>
        <taxon>Bacteria</taxon>
        <taxon>Pseudomonadati</taxon>
        <taxon>Pseudomonadota</taxon>
        <taxon>Gammaproteobacteria</taxon>
        <taxon>Oceanospirillales</taxon>
        <taxon>Halomonadaceae</taxon>
        <taxon>Pistricoccus</taxon>
    </lineage>
</organism>
<dbReference type="Pfam" id="PF01968">
    <property type="entry name" value="Hydantoinase_A"/>
    <property type="match status" value="1"/>
</dbReference>
<dbReference type="Proteomes" id="UP000321272">
    <property type="component" value="Chromosome"/>
</dbReference>